<reference evidence="2" key="1">
    <citation type="journal article" date="2019" name="Gigascience">
        <title>De novo genome assembly of the endangered Acer yangbiense, a plant species with extremely small populations endemic to Yunnan Province, China.</title>
        <authorList>
            <person name="Yang J."/>
            <person name="Wariss H.M."/>
            <person name="Tao L."/>
            <person name="Zhang R."/>
            <person name="Yun Q."/>
            <person name="Hollingsworth P."/>
            <person name="Dao Z."/>
            <person name="Luo G."/>
            <person name="Guo H."/>
            <person name="Ma Y."/>
            <person name="Sun W."/>
        </authorList>
    </citation>
    <scope>NUCLEOTIDE SEQUENCE [LARGE SCALE GENOMIC DNA]</scope>
    <source>
        <strain evidence="2">cv. br00</strain>
    </source>
</reference>
<dbReference type="EMBL" id="VDCV01000013">
    <property type="protein sequence ID" value="KAB5529098.1"/>
    <property type="molecule type" value="Genomic_DNA"/>
</dbReference>
<organism evidence="1 2">
    <name type="scientific">Salix brachista</name>
    <dbReference type="NCBI Taxonomy" id="2182728"/>
    <lineage>
        <taxon>Eukaryota</taxon>
        <taxon>Viridiplantae</taxon>
        <taxon>Streptophyta</taxon>
        <taxon>Embryophyta</taxon>
        <taxon>Tracheophyta</taxon>
        <taxon>Spermatophyta</taxon>
        <taxon>Magnoliopsida</taxon>
        <taxon>eudicotyledons</taxon>
        <taxon>Gunneridae</taxon>
        <taxon>Pentapetalae</taxon>
        <taxon>rosids</taxon>
        <taxon>fabids</taxon>
        <taxon>Malpighiales</taxon>
        <taxon>Salicaceae</taxon>
        <taxon>Saliceae</taxon>
        <taxon>Salix</taxon>
    </lineage>
</organism>
<gene>
    <name evidence="1" type="ORF">DKX38_019179</name>
</gene>
<proteinExistence type="predicted"/>
<dbReference type="Proteomes" id="UP000326939">
    <property type="component" value="Chromosome 13"/>
</dbReference>
<keyword evidence="2" id="KW-1185">Reference proteome</keyword>
<evidence type="ECO:0000313" key="1">
    <source>
        <dbReference type="EMBL" id="KAB5529098.1"/>
    </source>
</evidence>
<accession>A0A5N5KFL2</accession>
<dbReference type="Gene3D" id="2.60.40.1960">
    <property type="match status" value="1"/>
</dbReference>
<protein>
    <submittedName>
        <fullName evidence="1">Uncharacterized protein</fullName>
    </submittedName>
</protein>
<name>A0A5N5KFL2_9ROSI</name>
<evidence type="ECO:0000313" key="2">
    <source>
        <dbReference type="Proteomes" id="UP000326939"/>
    </source>
</evidence>
<dbReference type="AlphaFoldDB" id="A0A5N5KFL2"/>
<sequence length="169" mass="18500">MELDTTYSCPGNLVSDFHSQNASTLFNVHHGRFHFKKKEMVSLNPEAEEGGKTVVGGVNPKHFKRNHTYVPVTGRNLINGTPVLAEQDKNSPHRAGRSIASALVDDHPNNNVTFPNIDKRVTALSRIPFLTSSSLLTPASTGIADSRLGAIYILGFTFRAEKADQQSRS</sequence>
<comment type="caution">
    <text evidence="1">The sequence shown here is derived from an EMBL/GenBank/DDBJ whole genome shotgun (WGS) entry which is preliminary data.</text>
</comment>